<protein>
    <recommendedName>
        <fullName evidence="5">6-carboxy-5,6,7,8-tetrahydropterin synthase</fullName>
        <ecNumber evidence="4">4.1.2.50</ecNumber>
    </recommendedName>
    <alternativeName>
        <fullName evidence="6">Queuosine biosynthesis protein QueD</fullName>
    </alternativeName>
</protein>
<comment type="pathway">
    <text evidence="2">Purine metabolism; 7-cyano-7-deazaguanine biosynthesis.</text>
</comment>
<comment type="caution">
    <text evidence="8">The sequence shown here is derived from an EMBL/GenBank/DDBJ whole genome shotgun (WGS) entry which is preliminary data.</text>
</comment>
<evidence type="ECO:0000256" key="6">
    <source>
        <dbReference type="ARBA" id="ARBA00031449"/>
    </source>
</evidence>
<proteinExistence type="inferred from homology"/>
<evidence type="ECO:0000313" key="8">
    <source>
        <dbReference type="EMBL" id="GAA0587935.1"/>
    </source>
</evidence>
<evidence type="ECO:0000256" key="7">
    <source>
        <dbReference type="ARBA" id="ARBA00048807"/>
    </source>
</evidence>
<accession>A0ABN1FCG6</accession>
<dbReference type="InterPro" id="IPR007115">
    <property type="entry name" value="6-PTP_synth/QueD"/>
</dbReference>
<dbReference type="InterPro" id="IPR038418">
    <property type="entry name" value="6-PTP_synth/QueD_sf"/>
</dbReference>
<comment type="catalytic activity">
    <reaction evidence="7">
        <text>7,8-dihydroneopterin 3'-triphosphate + H2O = 6-carboxy-5,6,7,8-tetrahydropterin + triphosphate + acetaldehyde + 2 H(+)</text>
        <dbReference type="Rhea" id="RHEA:27966"/>
        <dbReference type="ChEBI" id="CHEBI:15343"/>
        <dbReference type="ChEBI" id="CHEBI:15377"/>
        <dbReference type="ChEBI" id="CHEBI:15378"/>
        <dbReference type="ChEBI" id="CHEBI:18036"/>
        <dbReference type="ChEBI" id="CHEBI:58462"/>
        <dbReference type="ChEBI" id="CHEBI:61032"/>
        <dbReference type="EC" id="4.1.2.50"/>
    </reaction>
</comment>
<evidence type="ECO:0000256" key="3">
    <source>
        <dbReference type="ARBA" id="ARBA00008900"/>
    </source>
</evidence>
<evidence type="ECO:0000256" key="4">
    <source>
        <dbReference type="ARBA" id="ARBA00012982"/>
    </source>
</evidence>
<dbReference type="Proteomes" id="UP001501588">
    <property type="component" value="Unassembled WGS sequence"/>
</dbReference>
<gene>
    <name evidence="8" type="ORF">GCM10009416_28120</name>
</gene>
<evidence type="ECO:0000256" key="2">
    <source>
        <dbReference type="ARBA" id="ARBA00005061"/>
    </source>
</evidence>
<name>A0ABN1FCG6_9PROT</name>
<dbReference type="EC" id="4.1.2.50" evidence="4"/>
<dbReference type="SUPFAM" id="SSF55620">
    <property type="entry name" value="Tetrahydrobiopterin biosynthesis enzymes-like"/>
    <property type="match status" value="1"/>
</dbReference>
<dbReference type="Gene3D" id="3.30.479.10">
    <property type="entry name" value="6-pyruvoyl tetrahydropterin synthase/QueD"/>
    <property type="match status" value="1"/>
</dbReference>
<sequence>MASATDNPPAPWGSDVELGMPVRPTVESRHHATRPIYRSTKTYDHSEGLSCCFRQWRAADSHCRLVHGYALAFRFVFATGELDARNWCFDFGGLKPIRSWLHDMFDHTVLVAEDDPHLPDFRLLAEKGLLALRVLPNAGCEAMAKYVFDHVAGFVTDQTAGRVWLETVEVKEHGGNSAIYEHGHVPAMAQTYRCR</sequence>
<comment type="similarity">
    <text evidence="3">Belongs to the PTPS family. QueD subfamily.</text>
</comment>
<dbReference type="Pfam" id="PF01242">
    <property type="entry name" value="PTPS"/>
    <property type="match status" value="1"/>
</dbReference>
<comment type="function">
    <text evidence="1">Catalyzes the conversion of 7,8-dihydroneopterin triphosphate (H2NTP) to 6-carboxy-5,6,7,8-tetrahydropterin (CPH4) and acetaldehyde.</text>
</comment>
<evidence type="ECO:0000256" key="5">
    <source>
        <dbReference type="ARBA" id="ARBA00018141"/>
    </source>
</evidence>
<organism evidence="8 9">
    <name type="scientific">Craurococcus roseus</name>
    <dbReference type="NCBI Taxonomy" id="77585"/>
    <lineage>
        <taxon>Bacteria</taxon>
        <taxon>Pseudomonadati</taxon>
        <taxon>Pseudomonadota</taxon>
        <taxon>Alphaproteobacteria</taxon>
        <taxon>Acetobacterales</taxon>
        <taxon>Acetobacteraceae</taxon>
        <taxon>Craurococcus</taxon>
    </lineage>
</organism>
<evidence type="ECO:0000256" key="1">
    <source>
        <dbReference type="ARBA" id="ARBA00002285"/>
    </source>
</evidence>
<reference evidence="8 9" key="1">
    <citation type="journal article" date="2019" name="Int. J. Syst. Evol. Microbiol.">
        <title>The Global Catalogue of Microorganisms (GCM) 10K type strain sequencing project: providing services to taxonomists for standard genome sequencing and annotation.</title>
        <authorList>
            <consortium name="The Broad Institute Genomics Platform"/>
            <consortium name="The Broad Institute Genome Sequencing Center for Infectious Disease"/>
            <person name="Wu L."/>
            <person name="Ma J."/>
        </authorList>
    </citation>
    <scope>NUCLEOTIDE SEQUENCE [LARGE SCALE GENOMIC DNA]</scope>
    <source>
        <strain evidence="8 9">JCM 9933</strain>
    </source>
</reference>
<keyword evidence="9" id="KW-1185">Reference proteome</keyword>
<evidence type="ECO:0000313" key="9">
    <source>
        <dbReference type="Proteomes" id="UP001501588"/>
    </source>
</evidence>
<dbReference type="EMBL" id="BAAAFZ010000039">
    <property type="protein sequence ID" value="GAA0587935.1"/>
    <property type="molecule type" value="Genomic_DNA"/>
</dbReference>